<dbReference type="AlphaFoldDB" id="A0A9P0J3G2"/>
<sequence length="94" mass="10756">MRAAKVYVASRGLATPAMYNSGLLISYGCRCHIITPLDCTVYEVYNIILNINKVKLVNKLKYVYLSNEQCHNYLLNYKVCTAHVPLYILNCIHL</sequence>
<reference evidence="1" key="2">
    <citation type="submission" date="2022-10" db="EMBL/GenBank/DDBJ databases">
        <authorList>
            <consortium name="ENA_rothamsted_submissions"/>
            <consortium name="culmorum"/>
            <person name="King R."/>
        </authorList>
    </citation>
    <scope>NUCLEOTIDE SEQUENCE</scope>
</reference>
<accession>A0A9P0J3G2</accession>
<organism evidence="1 2">
    <name type="scientific">Aphis gossypii</name>
    <name type="common">Cotton aphid</name>
    <dbReference type="NCBI Taxonomy" id="80765"/>
    <lineage>
        <taxon>Eukaryota</taxon>
        <taxon>Metazoa</taxon>
        <taxon>Ecdysozoa</taxon>
        <taxon>Arthropoda</taxon>
        <taxon>Hexapoda</taxon>
        <taxon>Insecta</taxon>
        <taxon>Pterygota</taxon>
        <taxon>Neoptera</taxon>
        <taxon>Paraneoptera</taxon>
        <taxon>Hemiptera</taxon>
        <taxon>Sternorrhyncha</taxon>
        <taxon>Aphidomorpha</taxon>
        <taxon>Aphidoidea</taxon>
        <taxon>Aphididae</taxon>
        <taxon>Aphidini</taxon>
        <taxon>Aphis</taxon>
        <taxon>Aphis</taxon>
    </lineage>
</organism>
<dbReference type="EMBL" id="OU899035">
    <property type="protein sequence ID" value="CAH1724218.1"/>
    <property type="molecule type" value="Genomic_DNA"/>
</dbReference>
<reference evidence="1" key="1">
    <citation type="submission" date="2022-02" db="EMBL/GenBank/DDBJ databases">
        <authorList>
            <person name="King R."/>
        </authorList>
    </citation>
    <scope>NUCLEOTIDE SEQUENCE</scope>
</reference>
<name>A0A9P0J3G2_APHGO</name>
<evidence type="ECO:0000313" key="2">
    <source>
        <dbReference type="Proteomes" id="UP001154329"/>
    </source>
</evidence>
<keyword evidence="2" id="KW-1185">Reference proteome</keyword>
<evidence type="ECO:0000313" key="1">
    <source>
        <dbReference type="EMBL" id="CAH1724218.1"/>
    </source>
</evidence>
<dbReference type="Proteomes" id="UP001154329">
    <property type="component" value="Chromosome 2"/>
</dbReference>
<protein>
    <submittedName>
        <fullName evidence="1">Uncharacterized protein</fullName>
    </submittedName>
</protein>
<gene>
    <name evidence="1" type="ORF">APHIGO_LOCUS5559</name>
</gene>
<dbReference type="PROSITE" id="PS51257">
    <property type="entry name" value="PROKAR_LIPOPROTEIN"/>
    <property type="match status" value="1"/>
</dbReference>
<proteinExistence type="predicted"/>